<proteinExistence type="predicted"/>
<dbReference type="AlphaFoldDB" id="A0A7M4F976"/>
<feature type="compositionally biased region" description="Pro residues" evidence="1">
    <location>
        <begin position="90"/>
        <end position="99"/>
    </location>
</feature>
<evidence type="ECO:0000256" key="1">
    <source>
        <dbReference type="SAM" id="MobiDB-lite"/>
    </source>
</evidence>
<dbReference type="Ensembl" id="ENSCPRT00005025235.1">
    <property type="protein sequence ID" value="ENSCPRP00005021600.1"/>
    <property type="gene ID" value="ENSCPRG00005015029.1"/>
</dbReference>
<sequence length="178" mass="18882">MTDGGRSAPFPPPAGGEVRVPIACRPARDEDALSAGKPVRGSPGSRSRDAGSEEEEQVPYPALAPTVFFCLQQATRPRSWCLRLVCNPYPSPPPRAGPRPRPEPGVGLASSRAAGQASHHETPPEAEEVEAARISLVHPPEHPGAGGLQKDPSTFLHLAEGWKRAKFQAAPPPSLPLY</sequence>
<accession>A0A7M4F976</accession>
<reference evidence="2" key="1">
    <citation type="submission" date="2025-08" db="UniProtKB">
        <authorList>
            <consortium name="Ensembl"/>
        </authorList>
    </citation>
    <scope>IDENTIFICATION</scope>
</reference>
<protein>
    <submittedName>
        <fullName evidence="2">Uncharacterized protein</fullName>
    </submittedName>
</protein>
<dbReference type="Proteomes" id="UP000594220">
    <property type="component" value="Unplaced"/>
</dbReference>
<evidence type="ECO:0000313" key="3">
    <source>
        <dbReference type="Proteomes" id="UP000594220"/>
    </source>
</evidence>
<keyword evidence="3" id="KW-1185">Reference proteome</keyword>
<organism evidence="2 3">
    <name type="scientific">Crocodylus porosus</name>
    <name type="common">Saltwater crocodile</name>
    <name type="synonym">Estuarine crocodile</name>
    <dbReference type="NCBI Taxonomy" id="8502"/>
    <lineage>
        <taxon>Eukaryota</taxon>
        <taxon>Metazoa</taxon>
        <taxon>Chordata</taxon>
        <taxon>Craniata</taxon>
        <taxon>Vertebrata</taxon>
        <taxon>Euteleostomi</taxon>
        <taxon>Archelosauria</taxon>
        <taxon>Archosauria</taxon>
        <taxon>Crocodylia</taxon>
        <taxon>Longirostres</taxon>
        <taxon>Crocodylidae</taxon>
        <taxon>Crocodylus</taxon>
    </lineage>
</organism>
<reference evidence="2" key="2">
    <citation type="submission" date="2025-09" db="UniProtKB">
        <authorList>
            <consortium name="Ensembl"/>
        </authorList>
    </citation>
    <scope>IDENTIFICATION</scope>
</reference>
<feature type="region of interest" description="Disordered" evidence="1">
    <location>
        <begin position="90"/>
        <end position="152"/>
    </location>
</feature>
<evidence type="ECO:0000313" key="2">
    <source>
        <dbReference type="Ensembl" id="ENSCPRP00005021600.1"/>
    </source>
</evidence>
<name>A0A7M4F976_CROPO</name>
<dbReference type="GeneTree" id="ENSGT00960000187025"/>
<feature type="region of interest" description="Disordered" evidence="1">
    <location>
        <begin position="1"/>
        <end position="59"/>
    </location>
</feature>